<organism evidence="1 2">
    <name type="scientific">Periplaneta americana</name>
    <name type="common">American cockroach</name>
    <name type="synonym">Blatta americana</name>
    <dbReference type="NCBI Taxonomy" id="6978"/>
    <lineage>
        <taxon>Eukaryota</taxon>
        <taxon>Metazoa</taxon>
        <taxon>Ecdysozoa</taxon>
        <taxon>Arthropoda</taxon>
        <taxon>Hexapoda</taxon>
        <taxon>Insecta</taxon>
        <taxon>Pterygota</taxon>
        <taxon>Neoptera</taxon>
        <taxon>Polyneoptera</taxon>
        <taxon>Dictyoptera</taxon>
        <taxon>Blattodea</taxon>
        <taxon>Blattoidea</taxon>
        <taxon>Blattidae</taxon>
        <taxon>Blattinae</taxon>
        <taxon>Periplaneta</taxon>
    </lineage>
</organism>
<gene>
    <name evidence="1" type="ORF">ANN_02437</name>
</gene>
<comment type="caution">
    <text evidence="1">The sequence shown here is derived from an EMBL/GenBank/DDBJ whole genome shotgun (WGS) entry which is preliminary data.</text>
</comment>
<evidence type="ECO:0000313" key="2">
    <source>
        <dbReference type="Proteomes" id="UP001148838"/>
    </source>
</evidence>
<dbReference type="Proteomes" id="UP001148838">
    <property type="component" value="Unassembled WGS sequence"/>
</dbReference>
<dbReference type="EMBL" id="JAJSOF020000001">
    <property type="protein sequence ID" value="KAJ4451001.1"/>
    <property type="molecule type" value="Genomic_DNA"/>
</dbReference>
<evidence type="ECO:0000313" key="1">
    <source>
        <dbReference type="EMBL" id="KAJ4451001.1"/>
    </source>
</evidence>
<accession>A0ABQ8TW91</accession>
<protein>
    <submittedName>
        <fullName evidence="1">Uncharacterized protein</fullName>
    </submittedName>
</protein>
<proteinExistence type="predicted"/>
<keyword evidence="2" id="KW-1185">Reference proteome</keyword>
<reference evidence="1 2" key="1">
    <citation type="journal article" date="2022" name="Allergy">
        <title>Genome assembly and annotation of Periplaneta americana reveal a comprehensive cockroach allergen profile.</title>
        <authorList>
            <person name="Wang L."/>
            <person name="Xiong Q."/>
            <person name="Saelim N."/>
            <person name="Wang L."/>
            <person name="Nong W."/>
            <person name="Wan A.T."/>
            <person name="Shi M."/>
            <person name="Liu X."/>
            <person name="Cao Q."/>
            <person name="Hui J.H.L."/>
            <person name="Sookrung N."/>
            <person name="Leung T.F."/>
            <person name="Tungtrongchitr A."/>
            <person name="Tsui S.K.W."/>
        </authorList>
    </citation>
    <scope>NUCLEOTIDE SEQUENCE [LARGE SCALE GENOMIC DNA]</scope>
    <source>
        <strain evidence="1">PWHHKU_190912</strain>
    </source>
</reference>
<name>A0ABQ8TW91_PERAM</name>
<sequence>MIIIYAFIFNILSQTSGDSIHHFVLSVQDIAMRHLSPKDVLVVSHSSGSQQISTGSIKLVGSDSSELGSVDIGLDILLEKLAEALNEVQEWPLLNFALYDVSGEIGISKSKLGTYIILSAQQTHAEAVSDVISQIEKLRNNWEWNPRAKFVIIILKINDIDMKEVAADIFIKLWKFNAIDVIIVMSSTNNSQLAKYMSVIDIYTWFPYNRLGRCADVKEAVLLDSWVLDNRG</sequence>